<proteinExistence type="predicted"/>
<comment type="caution">
    <text evidence="2">The sequence shown here is derived from an EMBL/GenBank/DDBJ whole genome shotgun (WGS) entry which is preliminary data.</text>
</comment>
<accession>A0AAE0C4D0</accession>
<name>A0AAE0C4D0_9CHLO</name>
<reference evidence="2" key="2">
    <citation type="submission" date="2023-06" db="EMBL/GenBank/DDBJ databases">
        <title>Long-read-based genome assembly of the green algal bacterivore Cymbomonas tetramitiformis.</title>
        <authorList>
            <person name="Gyaltshen Y."/>
            <person name="Rozenberg A."/>
            <person name="Paasch A."/>
            <person name="Burns J.A."/>
            <person name="Warring S."/>
            <person name="Larson R."/>
            <person name="Maurer-Alcala X."/>
            <person name="Dacks J."/>
            <person name="Kim E."/>
        </authorList>
    </citation>
    <scope>NUCLEOTIDE SEQUENCE</scope>
    <source>
        <strain evidence="2">PLY_AMNH</strain>
    </source>
</reference>
<evidence type="ECO:0000313" key="1">
    <source>
        <dbReference type="EMBL" id="KAK3247193.1"/>
    </source>
</evidence>
<protein>
    <submittedName>
        <fullName evidence="2">Uncharacterized protein</fullName>
    </submittedName>
</protein>
<dbReference type="EMBL" id="LGRX02029141">
    <property type="protein sequence ID" value="KAK3247200.1"/>
    <property type="molecule type" value="Genomic_DNA"/>
</dbReference>
<gene>
    <name evidence="2" type="ORF">CYMTET_43292</name>
    <name evidence="1" type="ORF">CYMTET_43294</name>
</gene>
<dbReference type="EMBL" id="LGRX02029142">
    <property type="protein sequence ID" value="KAK3247193.1"/>
    <property type="molecule type" value="Genomic_DNA"/>
</dbReference>
<sequence>METLKERRRFAKPPDDWCFSFDLKDGYYHVGIDPAWGCLKSLRPLLLTGLVQLPQHWEQVRDASWVQSLAASSKEQIEL</sequence>
<reference evidence="2 3" key="1">
    <citation type="journal article" date="2015" name="Genome Biol. Evol.">
        <title>Comparative Genomics of a Bacterivorous Green Alga Reveals Evolutionary Causalities and Consequences of Phago-Mixotrophic Mode of Nutrition.</title>
        <authorList>
            <person name="Burns J.A."/>
            <person name="Paasch A."/>
            <person name="Narechania A."/>
            <person name="Kim E."/>
        </authorList>
    </citation>
    <scope>NUCLEOTIDE SEQUENCE [LARGE SCALE GENOMIC DNA]</scope>
    <source>
        <strain evidence="2">PLY_AMNH</strain>
    </source>
</reference>
<dbReference type="AlphaFoldDB" id="A0AAE0C4D0"/>
<keyword evidence="3" id="KW-1185">Reference proteome</keyword>
<evidence type="ECO:0000313" key="3">
    <source>
        <dbReference type="Proteomes" id="UP001190700"/>
    </source>
</evidence>
<organism evidence="2 3">
    <name type="scientific">Cymbomonas tetramitiformis</name>
    <dbReference type="NCBI Taxonomy" id="36881"/>
    <lineage>
        <taxon>Eukaryota</taxon>
        <taxon>Viridiplantae</taxon>
        <taxon>Chlorophyta</taxon>
        <taxon>Pyramimonadophyceae</taxon>
        <taxon>Pyramimonadales</taxon>
        <taxon>Pyramimonadaceae</taxon>
        <taxon>Cymbomonas</taxon>
    </lineage>
</organism>
<dbReference type="Proteomes" id="UP001190700">
    <property type="component" value="Unassembled WGS sequence"/>
</dbReference>
<evidence type="ECO:0000313" key="2">
    <source>
        <dbReference type="EMBL" id="KAK3247200.1"/>
    </source>
</evidence>